<dbReference type="KEGG" id="taes:123089507"/>
<evidence type="ECO:0000256" key="4">
    <source>
        <dbReference type="ARBA" id="ARBA00022448"/>
    </source>
</evidence>
<feature type="transmembrane region" description="Helical" evidence="14">
    <location>
        <begin position="340"/>
        <end position="367"/>
    </location>
</feature>
<dbReference type="Gramene" id="TraesCLE_scaffold_001000_01G000600.1">
    <property type="protein sequence ID" value="TraesCLE_scaffold_001000_01G000600.1"/>
    <property type="gene ID" value="TraesCLE_scaffold_001000_01G000600"/>
</dbReference>
<evidence type="ECO:0000256" key="8">
    <source>
        <dbReference type="ARBA" id="ARBA00022958"/>
    </source>
</evidence>
<feature type="transmembrane region" description="Helical" evidence="14">
    <location>
        <begin position="227"/>
        <end position="245"/>
    </location>
</feature>
<dbReference type="GO" id="GO:0098662">
    <property type="term" value="P:inorganic cation transmembrane transport"/>
    <property type="evidence" value="ECO:0000318"/>
    <property type="project" value="GO_Central"/>
</dbReference>
<evidence type="ECO:0000256" key="12">
    <source>
        <dbReference type="ARBA" id="ARBA00038341"/>
    </source>
</evidence>
<dbReference type="Gramene" id="TraesSYM4B03G02421780.1">
    <property type="protein sequence ID" value="TraesSYM4B03G02421780.1"/>
    <property type="gene ID" value="TraesSYM4B03G02421780"/>
</dbReference>
<dbReference type="Gramene" id="TraesJUL4B03G02413690.1">
    <property type="protein sequence ID" value="TraesJUL4B03G02413690.1"/>
    <property type="gene ID" value="TraesJUL4B03G02413690"/>
</dbReference>
<gene>
    <name evidence="17" type="primary">LOC123089507</name>
</gene>
<dbReference type="SMR" id="A0A3B6IWY4"/>
<dbReference type="InterPro" id="IPR050794">
    <property type="entry name" value="CPA2_transporter"/>
</dbReference>
<dbReference type="GeneID" id="123089507"/>
<feature type="domain" description="Cation/H+ exchanger transmembrane" evidence="15">
    <location>
        <begin position="45"/>
        <end position="428"/>
    </location>
</feature>
<dbReference type="AlphaFoldDB" id="A0A3B6IWY4"/>
<dbReference type="Proteomes" id="UP000019116">
    <property type="component" value="Chromosome 4B"/>
</dbReference>
<dbReference type="GO" id="GO:0006813">
    <property type="term" value="P:potassium ion transport"/>
    <property type="evidence" value="ECO:0007669"/>
    <property type="project" value="UniProtKB-KW"/>
</dbReference>
<dbReference type="Gramene" id="TraesCS4B03G0890800.1">
    <property type="protein sequence ID" value="TraesCS4B03G0890800.1.CDS"/>
    <property type="gene ID" value="TraesCS4B03G0890800"/>
</dbReference>
<keyword evidence="7" id="KW-0809">Transit peptide</keyword>
<evidence type="ECO:0000313" key="18">
    <source>
        <dbReference type="Proteomes" id="UP000019116"/>
    </source>
</evidence>
<feature type="domain" description="Cation/H(+) antiporter C-terminal" evidence="16">
    <location>
        <begin position="649"/>
        <end position="810"/>
    </location>
</feature>
<evidence type="ECO:0000313" key="17">
    <source>
        <dbReference type="EnsemblPlants" id="TraesCS4B02G343000.1"/>
    </source>
</evidence>
<dbReference type="Gramene" id="TraesKAR4B01G0426920.1">
    <property type="protein sequence ID" value="cds.TraesKAR4B01G0426920.1"/>
    <property type="gene ID" value="TraesKAR4B01G0426920"/>
</dbReference>
<comment type="function">
    <text evidence="1">May function as sodium-coupled metabolite transporter across the chloroplast envelope.</text>
</comment>
<dbReference type="RefSeq" id="XP_044367107.1">
    <property type="nucleotide sequence ID" value="XM_044511172.1"/>
</dbReference>
<dbReference type="InterPro" id="IPR057290">
    <property type="entry name" value="CHX17_C"/>
</dbReference>
<dbReference type="GO" id="GO:0016020">
    <property type="term" value="C:membrane"/>
    <property type="evidence" value="ECO:0007669"/>
    <property type="project" value="UniProtKB-SubCell"/>
</dbReference>
<proteinExistence type="inferred from homology"/>
<dbReference type="Pfam" id="PF00999">
    <property type="entry name" value="Na_H_Exchanger"/>
    <property type="match status" value="1"/>
</dbReference>
<dbReference type="GO" id="GO:0012505">
    <property type="term" value="C:endomembrane system"/>
    <property type="evidence" value="ECO:0000318"/>
    <property type="project" value="GO_Central"/>
</dbReference>
<dbReference type="PANTHER" id="PTHR32468">
    <property type="entry name" value="CATION/H + ANTIPORTER"/>
    <property type="match status" value="1"/>
</dbReference>
<dbReference type="GO" id="GO:1902600">
    <property type="term" value="P:proton transmembrane transport"/>
    <property type="evidence" value="ECO:0007669"/>
    <property type="project" value="InterPro"/>
</dbReference>
<dbReference type="GO" id="GO:0015297">
    <property type="term" value="F:antiporter activity"/>
    <property type="evidence" value="ECO:0007669"/>
    <property type="project" value="InterPro"/>
</dbReference>
<keyword evidence="5" id="KW-0633">Potassium transport</keyword>
<dbReference type="Gramene" id="TraesWEE_scaffold_000860_01G000700.1">
    <property type="protein sequence ID" value="TraesWEE_scaffold_000860_01G000700.1"/>
    <property type="gene ID" value="TraesWEE_scaffold_000860_01G000700"/>
</dbReference>
<dbReference type="Gramene" id="TraesJAG4B03G02392570.1">
    <property type="protein sequence ID" value="TraesJAG4B03G02392570.1"/>
    <property type="gene ID" value="TraesJAG4B03G02392570"/>
</dbReference>
<keyword evidence="9 14" id="KW-1133">Transmembrane helix</keyword>
<evidence type="ECO:0000259" key="15">
    <source>
        <dbReference type="Pfam" id="PF00999"/>
    </source>
</evidence>
<keyword evidence="4" id="KW-0813">Transport</keyword>
<organism evidence="17">
    <name type="scientific">Triticum aestivum</name>
    <name type="common">Wheat</name>
    <dbReference type="NCBI Taxonomy" id="4565"/>
    <lineage>
        <taxon>Eukaryota</taxon>
        <taxon>Viridiplantae</taxon>
        <taxon>Streptophyta</taxon>
        <taxon>Embryophyta</taxon>
        <taxon>Tracheophyta</taxon>
        <taxon>Spermatophyta</taxon>
        <taxon>Magnoliopsida</taxon>
        <taxon>Liliopsida</taxon>
        <taxon>Poales</taxon>
        <taxon>Poaceae</taxon>
        <taxon>BOP clade</taxon>
        <taxon>Pooideae</taxon>
        <taxon>Triticodae</taxon>
        <taxon>Triticeae</taxon>
        <taxon>Triticinae</taxon>
        <taxon>Triticum</taxon>
    </lineage>
</organism>
<feature type="transmembrane region" description="Helical" evidence="14">
    <location>
        <begin position="125"/>
        <end position="149"/>
    </location>
</feature>
<dbReference type="EnsemblPlants" id="TraesCS4B02G343000.1">
    <property type="protein sequence ID" value="TraesCS4B02G343000.1"/>
    <property type="gene ID" value="TraesCS4B02G343000"/>
</dbReference>
<dbReference type="Gramene" id="TraesCS4B02G343000.1">
    <property type="protein sequence ID" value="TraesCS4B02G343000.1"/>
    <property type="gene ID" value="TraesCS4B02G343000"/>
</dbReference>
<feature type="transmembrane region" description="Helical" evidence="14">
    <location>
        <begin position="161"/>
        <end position="182"/>
    </location>
</feature>
<comment type="function">
    <text evidence="13">May operate as a cation/H(+) antiporter.</text>
</comment>
<evidence type="ECO:0000256" key="7">
    <source>
        <dbReference type="ARBA" id="ARBA00022946"/>
    </source>
</evidence>
<feature type="transmembrane region" description="Helical" evidence="14">
    <location>
        <begin position="194"/>
        <end position="215"/>
    </location>
</feature>
<comment type="subcellular location">
    <subcellularLocation>
        <location evidence="3">Membrane</location>
        <topology evidence="3">Multi-pass membrane protein</topology>
    </subcellularLocation>
    <subcellularLocation>
        <location evidence="2">Plastid</location>
        <location evidence="2">Chloroplast envelope</location>
    </subcellularLocation>
</comment>
<dbReference type="Gramene" id="TraesCAD_scaffold_001792_01G000600.1">
    <property type="protein sequence ID" value="TraesCAD_scaffold_001792_01G000600.1"/>
    <property type="gene ID" value="TraesCAD_scaffold_001792_01G000600"/>
</dbReference>
<dbReference type="Pfam" id="PF23259">
    <property type="entry name" value="CHX17_C"/>
    <property type="match status" value="1"/>
</dbReference>
<comment type="similarity">
    <text evidence="12">Belongs to the monovalent cation:proton antiporter 2 (CPA2) transporter (TC 2.A.37) family. CHX (TC 2.A.37.4) subfamily.</text>
</comment>
<dbReference type="PANTHER" id="PTHR32468:SF31">
    <property type="entry name" value="CATION_H(+) ANTIPORTER 1"/>
    <property type="match status" value="1"/>
</dbReference>
<keyword evidence="10" id="KW-0406">Ion transport</keyword>
<evidence type="ECO:0000256" key="9">
    <source>
        <dbReference type="ARBA" id="ARBA00022989"/>
    </source>
</evidence>
<dbReference type="STRING" id="4565.A0A3B6IWY4"/>
<evidence type="ECO:0000256" key="11">
    <source>
        <dbReference type="ARBA" id="ARBA00023136"/>
    </source>
</evidence>
<dbReference type="FunFam" id="1.20.1530.20:FF:000019">
    <property type="entry name" value="Cation/H(+) antiporter 1"/>
    <property type="match status" value="1"/>
</dbReference>
<reference evidence="17" key="1">
    <citation type="submission" date="2018-08" db="EMBL/GenBank/DDBJ databases">
        <authorList>
            <person name="Rossello M."/>
        </authorList>
    </citation>
    <scope>NUCLEOTIDE SEQUENCE [LARGE SCALE GENOMIC DNA]</scope>
    <source>
        <strain evidence="17">cv. Chinese Spring</strain>
    </source>
</reference>
<evidence type="ECO:0000256" key="6">
    <source>
        <dbReference type="ARBA" id="ARBA00022692"/>
    </source>
</evidence>
<keyword evidence="11 14" id="KW-0472">Membrane</keyword>
<name>A0A3B6IWY4_WHEAT</name>
<feature type="transmembrane region" description="Helical" evidence="14">
    <location>
        <begin position="29"/>
        <end position="51"/>
    </location>
</feature>
<evidence type="ECO:0000256" key="3">
    <source>
        <dbReference type="ARBA" id="ARBA00004141"/>
    </source>
</evidence>
<feature type="transmembrane region" description="Helical" evidence="14">
    <location>
        <begin position="405"/>
        <end position="428"/>
    </location>
</feature>
<dbReference type="GO" id="GO:0009941">
    <property type="term" value="C:chloroplast envelope"/>
    <property type="evidence" value="ECO:0007669"/>
    <property type="project" value="UniProtKB-SubCell"/>
</dbReference>
<dbReference type="InterPro" id="IPR006153">
    <property type="entry name" value="Cation/H_exchanger_TM"/>
</dbReference>
<protein>
    <submittedName>
        <fullName evidence="17">Uncharacterized protein</fullName>
    </submittedName>
</protein>
<dbReference type="OrthoDB" id="671744at2759"/>
<dbReference type="GO" id="GO:0006885">
    <property type="term" value="P:regulation of pH"/>
    <property type="evidence" value="ECO:0000318"/>
    <property type="project" value="GO_Central"/>
</dbReference>
<dbReference type="InterPro" id="IPR038770">
    <property type="entry name" value="Na+/solute_symporter_sf"/>
</dbReference>
<keyword evidence="18" id="KW-1185">Reference proteome</keyword>
<evidence type="ECO:0000256" key="10">
    <source>
        <dbReference type="ARBA" id="ARBA00023065"/>
    </source>
</evidence>
<sequence length="818" mass="88225">MRIEARKMGRVSLCSEDVDPLVWTPVPGIAVDTLFLLVIQALAIILVSNLFHSLLRRYNQPNAISQILAGMVVGGMGLRNAIVHIDVDNVEDMYNGYIAATRILYMFLVGLETDIASLRSTARRCVAFTYATVAASLLLAAIVSSGMYGSMMHSPVRTPEMLAATLMVALTNTSSVSVARIADDLKLTVTENGRLLVSAAIGTNIICVIGDGVLRSTRMARENSMDLSQGLVVLTGVGLALWLVRPAVTRVNQRNVGQHHVRRRDLAFMISAIWIVGNFPQKLGFDGLPTSFALGLVFPREGPAARSVADALVPPVNGLLIPFYFATIGMRMNFNTMSGAIILPGILMMLLGLVGKAIGAAVASAYLNIPLCDALRFSVLLNVKGHVDTMNMQFAKSEGVWAEQALYAMIIGNLASTLVAGPAAAVFVRKEKEAYAMTHQALESLREEAELRMMTCSNSAHSMPALLSLVELMVMEPAKQPAVQVVHLFEGGHKRAAAAAAAASSATPYLPPIIDEYDAGREAINDMNTVVDLYLRSTGIALQQIDVVCSSASRDVDAVCRCAGEARASLLLLPCYREQRYDGKMACRLEERRELNVGVLAKAPCTVGLLMDRPYRSSGASFQVPTSVDTSTSTLLHPCSDRAVRHVIAAVFLGGADDREAVSVASRLAENPNIGLTVFRFVKLSTYDTVTSSTSRAAAAAEGEGLGRPFNDAEVDERFMWRFYENYAATEMAMYVEKVVESPADVVETLEAMAGMFSLVIVGRAGRQPKDLLVGLDEWAEAGRELGAVAEILASNTSMEMGSVLIMQQHRVLVQLPR</sequence>
<keyword evidence="6 14" id="KW-0812">Transmembrane</keyword>
<evidence type="ECO:0000256" key="2">
    <source>
        <dbReference type="ARBA" id="ARBA00004119"/>
    </source>
</evidence>
<dbReference type="Gene3D" id="1.20.1530.20">
    <property type="match status" value="1"/>
</dbReference>
<dbReference type="Gramene" id="TraesRN4B0100924700.1">
    <property type="protein sequence ID" value="TraesRN4B0100924700.1"/>
    <property type="gene ID" value="TraesRN4B0100924700"/>
</dbReference>
<keyword evidence="8" id="KW-0630">Potassium</keyword>
<dbReference type="OMA" id="IGIHQIF"/>
<evidence type="ECO:0000256" key="1">
    <source>
        <dbReference type="ARBA" id="ARBA00003198"/>
    </source>
</evidence>
<evidence type="ECO:0000256" key="13">
    <source>
        <dbReference type="ARBA" id="ARBA00054890"/>
    </source>
</evidence>
<accession>A0A3B6IWY4</accession>
<evidence type="ECO:0000256" key="14">
    <source>
        <dbReference type="SAM" id="Phobius"/>
    </source>
</evidence>
<evidence type="ECO:0000259" key="16">
    <source>
        <dbReference type="Pfam" id="PF23259"/>
    </source>
</evidence>
<evidence type="ECO:0000256" key="5">
    <source>
        <dbReference type="ARBA" id="ARBA00022538"/>
    </source>
</evidence>
<dbReference type="Gramene" id="TraesLAC4B03G02347900.1">
    <property type="protein sequence ID" value="TraesLAC4B03G02347900.1"/>
    <property type="gene ID" value="TraesLAC4B03G02347900"/>
</dbReference>
<dbReference type="Gramene" id="TraesNOR4B03G02412650.1">
    <property type="protein sequence ID" value="TraesNOR4B03G02412650.1"/>
    <property type="gene ID" value="TraesNOR4B03G02412650"/>
</dbReference>
<reference evidence="17" key="2">
    <citation type="submission" date="2018-10" db="UniProtKB">
        <authorList>
            <consortium name="EnsemblPlants"/>
        </authorList>
    </citation>
    <scope>IDENTIFICATION</scope>
</reference>
<dbReference type="Gramene" id="TraesMAC4B03G02393290.1">
    <property type="protein sequence ID" value="TraesMAC4B03G02393290.1"/>
    <property type="gene ID" value="TraesMAC4B03G02393290"/>
</dbReference>